<keyword evidence="6" id="KW-1185">Reference proteome</keyword>
<dbReference type="GeneID" id="31358596"/>
<dbReference type="InterPro" id="IPR013197">
    <property type="entry name" value="RNA_pol_III_RPC82-rel_HTH"/>
</dbReference>
<proteinExistence type="inferred from homology"/>
<dbReference type="GO" id="GO:0005666">
    <property type="term" value="C:RNA polymerase III complex"/>
    <property type="evidence" value="ECO:0007669"/>
    <property type="project" value="UniProtKB-UniRule"/>
</dbReference>
<name>D3B3V2_HETP5</name>
<keyword evidence="2" id="KW-0539">Nucleus</keyword>
<comment type="subcellular location">
    <subcellularLocation>
        <location evidence="2">Nucleus</location>
    </subcellularLocation>
</comment>
<evidence type="ECO:0000259" key="4">
    <source>
        <dbReference type="Pfam" id="PF08221"/>
    </source>
</evidence>
<dbReference type="STRING" id="670386.D3B3V2"/>
<feature type="repeat" description="ANK" evidence="1">
    <location>
        <begin position="154"/>
        <end position="186"/>
    </location>
</feature>
<dbReference type="InterPro" id="IPR036770">
    <property type="entry name" value="Ankyrin_rpt-contain_sf"/>
</dbReference>
<feature type="region of interest" description="Disordered" evidence="3">
    <location>
        <begin position="499"/>
        <end position="563"/>
    </location>
</feature>
<dbReference type="PANTHER" id="PTHR12949:SF0">
    <property type="entry name" value="DNA-DIRECTED RNA POLYMERASE III SUBUNIT RPC3"/>
    <property type="match status" value="1"/>
</dbReference>
<dbReference type="GO" id="GO:0003697">
    <property type="term" value="F:single-stranded DNA binding"/>
    <property type="evidence" value="ECO:0007669"/>
    <property type="project" value="UniProtKB-UniRule"/>
</dbReference>
<evidence type="ECO:0000256" key="3">
    <source>
        <dbReference type="SAM" id="MobiDB-lite"/>
    </source>
</evidence>
<comment type="similarity">
    <text evidence="2">Belongs to the eukaryotic RPC3/POLR3C RNA polymerase subunit family.</text>
</comment>
<dbReference type="Pfam" id="PF08221">
    <property type="entry name" value="HTH_9"/>
    <property type="match status" value="1"/>
</dbReference>
<keyword evidence="2" id="KW-0804">Transcription</keyword>
<feature type="domain" description="RNA polymerase III subunit RPC82-related helix-turn-helix" evidence="4">
    <location>
        <begin position="272"/>
        <end position="327"/>
    </location>
</feature>
<evidence type="ECO:0000256" key="1">
    <source>
        <dbReference type="PROSITE-ProRule" id="PRU00023"/>
    </source>
</evidence>
<dbReference type="SMART" id="SM00248">
    <property type="entry name" value="ANK"/>
    <property type="match status" value="4"/>
</dbReference>
<organism evidence="5 6">
    <name type="scientific">Heterostelium pallidum (strain ATCC 26659 / Pp 5 / PN500)</name>
    <name type="common">Cellular slime mold</name>
    <name type="synonym">Polysphondylium pallidum</name>
    <dbReference type="NCBI Taxonomy" id="670386"/>
    <lineage>
        <taxon>Eukaryota</taxon>
        <taxon>Amoebozoa</taxon>
        <taxon>Evosea</taxon>
        <taxon>Eumycetozoa</taxon>
        <taxon>Dictyostelia</taxon>
        <taxon>Acytosteliales</taxon>
        <taxon>Acytosteliaceae</taxon>
        <taxon>Heterostelium</taxon>
    </lineage>
</organism>
<feature type="repeat" description="ANK" evidence="1">
    <location>
        <begin position="66"/>
        <end position="98"/>
    </location>
</feature>
<comment type="function">
    <text evidence="2">DNA-dependent RNA polymerase catalyzes the transcription of DNA into RNA using the four ribonucleoside triphosphates as substrates. Specific core component of RNA polymerase III which synthesizes small RNAs, such as 5S rRNA and tRNAs.</text>
</comment>
<feature type="compositionally biased region" description="Low complexity" evidence="3">
    <location>
        <begin position="213"/>
        <end position="238"/>
    </location>
</feature>
<dbReference type="Gene3D" id="1.10.10.10">
    <property type="entry name" value="Winged helix-like DNA-binding domain superfamily/Winged helix DNA-binding domain"/>
    <property type="match status" value="4"/>
</dbReference>
<dbReference type="FunCoup" id="D3B3V2">
    <property type="interactions" value="352"/>
</dbReference>
<dbReference type="InterPro" id="IPR039748">
    <property type="entry name" value="RPC3"/>
</dbReference>
<gene>
    <name evidence="5" type="primary">rpc3</name>
    <name evidence="5" type="ORF">PPL_03073</name>
</gene>
<feature type="repeat" description="ANK" evidence="1">
    <location>
        <begin position="32"/>
        <end position="56"/>
    </location>
</feature>
<dbReference type="Gene3D" id="1.25.40.20">
    <property type="entry name" value="Ankyrin repeat-containing domain"/>
    <property type="match status" value="2"/>
</dbReference>
<dbReference type="EMBL" id="ADBJ01000010">
    <property type="protein sequence ID" value="EFA84000.1"/>
    <property type="molecule type" value="Genomic_DNA"/>
</dbReference>
<dbReference type="SUPFAM" id="SSF48403">
    <property type="entry name" value="Ankyrin repeat"/>
    <property type="match status" value="1"/>
</dbReference>
<dbReference type="RefSeq" id="XP_020436117.1">
    <property type="nucleotide sequence ID" value="XM_020574045.1"/>
</dbReference>
<dbReference type="PRINTS" id="PR01415">
    <property type="entry name" value="ANKYRIN"/>
</dbReference>
<protein>
    <recommendedName>
        <fullName evidence="2">DNA-directed RNA polymerase III subunit RPC3</fullName>
        <shortName evidence="2">RNA polymerase III subunit C3</shortName>
    </recommendedName>
</protein>
<dbReference type="Pfam" id="PF12796">
    <property type="entry name" value="Ank_2"/>
    <property type="match status" value="2"/>
</dbReference>
<dbReference type="InterPro" id="IPR002110">
    <property type="entry name" value="Ankyrin_rpt"/>
</dbReference>
<dbReference type="PROSITE" id="PS50297">
    <property type="entry name" value="ANK_REP_REGION"/>
    <property type="match status" value="3"/>
</dbReference>
<feature type="region of interest" description="Disordered" evidence="3">
    <location>
        <begin position="212"/>
        <end position="242"/>
    </location>
</feature>
<dbReference type="PANTHER" id="PTHR12949">
    <property type="entry name" value="RNA POLYMERASE III DNA DIRECTED -RELATED"/>
    <property type="match status" value="1"/>
</dbReference>
<dbReference type="InParanoid" id="D3B3V2"/>
<sequence length="853" mass="94737">MFANACAMGESLKVEDLIKSNPNLNVNEQDSRGLTPIHLAASLGHLDVVTVLVKVGKARLDQSDRSDSTPLFKAAAAGHVEIVDFLVKSGARVNHQDADHATPLFVTCDAVSTLAAQQHSNDGISKAPSGLSAYLQIVRLLLDAKANVSIRNKSAKTPLMMAVRSKQPQLVQLLLQAGALVDDKDSLGISVREYADNDRIILALLNGEHVDLSSTTSKTSPTATSKPATSSSSTSASSGVRPTNCTKCSASLGATTKFCSKCGTKVNKVACDIVKENFGEDVEKVYRLLVTRGKSTIRNMVQGTEMKTKRVRQCLFVLIQHNLVDYEEYLMPKEKKPGTPAKIPTTAQLQQAPTLDDLSDSLYSANVSYAIHRLRFTKYIVFIREKLGDAAAILLEELMDNGRLTMEAVVNQSATYTKQRTGNFDDDLNRQFEEVFSQLVVEHFIMKAPNPKPILGDEDEIKNAAKDAKKASTTLSKQQQQLLHDPFALPSSLLKKTKPADTNIISNRPVAITPEEDPRRKKGAAGGLASKTTMKTTSSTKATSKSGAVRKRKVDDDEDDESLPDVLLVSESAPVDIPNDGDLQPWKRRAVENVYNVVSSEEQNQALQSEEKKILWRINYDQFIIEFKLLACYEFVQSKLNHQAALIFNAMVNICKKSIKLNQENNTSSIFTEDILKEYNKNVVDESDRIDGKILDNYLPLMQATRPSIITRMQSQSKSSLADGGGVYQVNIGNISAVLKQKMMMEQSIIKLQEVPRSSDHFAARTFYLFFVDYPNVSQMLIDDIYKAVYNCRERLRSELQPHEDMVKKMETIPEEQLSNDQTKLLRKVQRMTEILETMVMNLDNDLLILSSF</sequence>
<dbReference type="InterPro" id="IPR036388">
    <property type="entry name" value="WH-like_DNA-bd_sf"/>
</dbReference>
<evidence type="ECO:0000313" key="5">
    <source>
        <dbReference type="EMBL" id="EFA84000.1"/>
    </source>
</evidence>
<keyword evidence="2" id="KW-0240">DNA-directed RNA polymerase</keyword>
<comment type="caution">
    <text evidence="5">The sequence shown here is derived from an EMBL/GenBank/DDBJ whole genome shotgun (WGS) entry which is preliminary data.</text>
</comment>
<dbReference type="Proteomes" id="UP000001396">
    <property type="component" value="Unassembled WGS sequence"/>
</dbReference>
<evidence type="ECO:0000256" key="2">
    <source>
        <dbReference type="RuleBase" id="RU367076"/>
    </source>
</evidence>
<keyword evidence="1" id="KW-0040">ANK repeat</keyword>
<accession>D3B3V2</accession>
<comment type="subunit">
    <text evidence="2">Component of the RNA polymerase III (Pol III) complex consisting of 17 subunits.</text>
</comment>
<feature type="compositionally biased region" description="Low complexity" evidence="3">
    <location>
        <begin position="529"/>
        <end position="546"/>
    </location>
</feature>
<dbReference type="AlphaFoldDB" id="D3B3V2"/>
<dbReference type="PROSITE" id="PS50088">
    <property type="entry name" value="ANK_REPEAT"/>
    <property type="match status" value="3"/>
</dbReference>
<reference evidence="5 6" key="1">
    <citation type="journal article" date="2011" name="Genome Res.">
        <title>Phylogeny-wide analysis of social amoeba genomes highlights ancient origins for complex intercellular communication.</title>
        <authorList>
            <person name="Heidel A.J."/>
            <person name="Lawal H.M."/>
            <person name="Felder M."/>
            <person name="Schilde C."/>
            <person name="Helps N.R."/>
            <person name="Tunggal B."/>
            <person name="Rivero F."/>
            <person name="John U."/>
            <person name="Schleicher M."/>
            <person name="Eichinger L."/>
            <person name="Platzer M."/>
            <person name="Noegel A.A."/>
            <person name="Schaap P."/>
            <person name="Gloeckner G."/>
        </authorList>
    </citation>
    <scope>NUCLEOTIDE SEQUENCE [LARGE SCALE GENOMIC DNA]</scope>
    <source>
        <strain evidence="6">ATCC 26659 / Pp 5 / PN500</strain>
    </source>
</reference>
<evidence type="ECO:0000313" key="6">
    <source>
        <dbReference type="Proteomes" id="UP000001396"/>
    </source>
</evidence>